<dbReference type="EMBL" id="REFW01000005">
    <property type="protein sequence ID" value="RMB57779.1"/>
    <property type="molecule type" value="Genomic_DNA"/>
</dbReference>
<sequence length="543" mass="58823">MTPLSRRQFVHASLAIAALSGGGLLSGCGGGSSSDNPTDKGGANGGDAVPAPTYRPLENGPKPDIAGDVNIPDTFFNYPSDPFQSVTEMAGDGKPVSILTQTFSPVTAQPPKNTAWQNLNDKIGSELTIQQIPAGEYSTKFSTTLAGQQLPDMFFIAEVSDMPAMVQATCLDLSDHLSGDAILKYPNLAAIPTDAWEAGRFGGRLYGLPSPRGAMSSGILYKRDDMLKAKGIDGTWGSFQEFFDLAKEINDPRGGVWASTSVPGQYIKNMLGMPNFWNYDGKTMQSWWMVPEMEQALEAQRSWVEAGLMNPDAFSSPNTKLWFSTGKGYFNPDAFTAWAQYWVGATSGFDFGGCEIPAFEGGGDGHMWVSFPSFGRSAINKNAGDRVETLLKVANYLAAPFGTQEFLDVKYGKEGVDYTLNGSDPEPTPAGGANSQIGVKYIVDAKVPNYLPGHKESAQKLDTLIRALMPNALYNDAVYLYSKEQEKNFAEALTEFGALEGDIVQGRKQVSDWKPAADKWWKDHGQKMADELAQAYVDAGRKK</sequence>
<dbReference type="PROSITE" id="PS51257">
    <property type="entry name" value="PROKAR_LIPOPROTEIN"/>
    <property type="match status" value="1"/>
</dbReference>
<dbReference type="AlphaFoldDB" id="A0A3M0G9J2"/>
<accession>A0A3M0G9J2</accession>
<evidence type="ECO:0000313" key="3">
    <source>
        <dbReference type="Proteomes" id="UP000275256"/>
    </source>
</evidence>
<evidence type="ECO:0000256" key="1">
    <source>
        <dbReference type="SAM" id="MobiDB-lite"/>
    </source>
</evidence>
<dbReference type="Proteomes" id="UP000275256">
    <property type="component" value="Unassembled WGS sequence"/>
</dbReference>
<reference evidence="2 3" key="1">
    <citation type="submission" date="2018-10" db="EMBL/GenBank/DDBJ databases">
        <title>Tessaracoccus antarcticuss sp. nov., isolated from sediment.</title>
        <authorList>
            <person name="Zhou L.Y."/>
            <person name="Du Z.J."/>
        </authorList>
    </citation>
    <scope>NUCLEOTIDE SEQUENCE [LARGE SCALE GENOMIC DNA]</scope>
    <source>
        <strain evidence="2 3">JDX10</strain>
    </source>
</reference>
<organism evidence="2 3">
    <name type="scientific">Tessaracoccus antarcticus</name>
    <dbReference type="NCBI Taxonomy" id="2479848"/>
    <lineage>
        <taxon>Bacteria</taxon>
        <taxon>Bacillati</taxon>
        <taxon>Actinomycetota</taxon>
        <taxon>Actinomycetes</taxon>
        <taxon>Propionibacteriales</taxon>
        <taxon>Propionibacteriaceae</taxon>
        <taxon>Tessaracoccus</taxon>
    </lineage>
</organism>
<name>A0A3M0G9J2_9ACTN</name>
<keyword evidence="3" id="KW-1185">Reference proteome</keyword>
<proteinExistence type="predicted"/>
<evidence type="ECO:0000313" key="2">
    <source>
        <dbReference type="EMBL" id="RMB57779.1"/>
    </source>
</evidence>
<dbReference type="OrthoDB" id="5166384at2"/>
<evidence type="ECO:0008006" key="4">
    <source>
        <dbReference type="Google" id="ProtNLM"/>
    </source>
</evidence>
<protein>
    <recommendedName>
        <fullName evidence="4">Extracellular solute-binding protein</fullName>
    </recommendedName>
</protein>
<comment type="caution">
    <text evidence="2">The sequence shown here is derived from an EMBL/GenBank/DDBJ whole genome shotgun (WGS) entry which is preliminary data.</text>
</comment>
<dbReference type="SUPFAM" id="SSF53850">
    <property type="entry name" value="Periplasmic binding protein-like II"/>
    <property type="match status" value="1"/>
</dbReference>
<feature type="region of interest" description="Disordered" evidence="1">
    <location>
        <begin position="30"/>
        <end position="66"/>
    </location>
</feature>
<gene>
    <name evidence="2" type="ORF">EAX62_15055</name>
</gene>
<dbReference type="Gene3D" id="3.40.190.10">
    <property type="entry name" value="Periplasmic binding protein-like II"/>
    <property type="match status" value="1"/>
</dbReference>
<dbReference type="RefSeq" id="WP_121902557.1">
    <property type="nucleotide sequence ID" value="NZ_REFW01000005.1"/>
</dbReference>